<keyword evidence="9" id="KW-1185">Reference proteome</keyword>
<dbReference type="OrthoDB" id="3934656at2759"/>
<dbReference type="GO" id="GO:0004497">
    <property type="term" value="F:monooxygenase activity"/>
    <property type="evidence" value="ECO:0007669"/>
    <property type="project" value="UniProtKB-KW"/>
</dbReference>
<keyword evidence="4" id="KW-0479">Metal-binding</keyword>
<dbReference type="Pfam" id="PF00067">
    <property type="entry name" value="p450"/>
    <property type="match status" value="1"/>
</dbReference>
<comment type="cofactor">
    <cofactor evidence="1">
        <name>heme</name>
        <dbReference type="ChEBI" id="CHEBI:30413"/>
    </cofactor>
</comment>
<dbReference type="EMBL" id="KV417534">
    <property type="protein sequence ID" value="KZP23187.1"/>
    <property type="molecule type" value="Genomic_DNA"/>
</dbReference>
<dbReference type="PANTHER" id="PTHR46300">
    <property type="entry name" value="P450, PUTATIVE (EUROFUNG)-RELATED-RELATED"/>
    <property type="match status" value="1"/>
</dbReference>
<dbReference type="SUPFAM" id="SSF48264">
    <property type="entry name" value="Cytochrome P450"/>
    <property type="match status" value="1"/>
</dbReference>
<keyword evidence="3" id="KW-0349">Heme</keyword>
<evidence type="ECO:0000256" key="2">
    <source>
        <dbReference type="ARBA" id="ARBA00010617"/>
    </source>
</evidence>
<comment type="similarity">
    <text evidence="2">Belongs to the cytochrome P450 family.</text>
</comment>
<organism evidence="8 9">
    <name type="scientific">Athelia psychrophila</name>
    <dbReference type="NCBI Taxonomy" id="1759441"/>
    <lineage>
        <taxon>Eukaryota</taxon>
        <taxon>Fungi</taxon>
        <taxon>Dikarya</taxon>
        <taxon>Basidiomycota</taxon>
        <taxon>Agaricomycotina</taxon>
        <taxon>Agaricomycetes</taxon>
        <taxon>Agaricomycetidae</taxon>
        <taxon>Atheliales</taxon>
        <taxon>Atheliaceae</taxon>
        <taxon>Athelia</taxon>
    </lineage>
</organism>
<evidence type="ECO:0000313" key="8">
    <source>
        <dbReference type="EMBL" id="KZP23187.1"/>
    </source>
</evidence>
<keyword evidence="6" id="KW-0408">Iron</keyword>
<gene>
    <name evidence="8" type="ORF">FIBSPDRAFT_1043115</name>
</gene>
<reference evidence="8 9" key="1">
    <citation type="journal article" date="2016" name="Mol. Biol. Evol.">
        <title>Comparative Genomics of Early-Diverging Mushroom-Forming Fungi Provides Insights into the Origins of Lignocellulose Decay Capabilities.</title>
        <authorList>
            <person name="Nagy L.G."/>
            <person name="Riley R."/>
            <person name="Tritt A."/>
            <person name="Adam C."/>
            <person name="Daum C."/>
            <person name="Floudas D."/>
            <person name="Sun H."/>
            <person name="Yadav J.S."/>
            <person name="Pangilinan J."/>
            <person name="Larsson K.H."/>
            <person name="Matsuura K."/>
            <person name="Barry K."/>
            <person name="Labutti K."/>
            <person name="Kuo R."/>
            <person name="Ohm R.A."/>
            <person name="Bhattacharya S.S."/>
            <person name="Shirouzu T."/>
            <person name="Yoshinaga Y."/>
            <person name="Martin F.M."/>
            <person name="Grigoriev I.V."/>
            <person name="Hibbett D.S."/>
        </authorList>
    </citation>
    <scope>NUCLEOTIDE SEQUENCE [LARGE SCALE GENOMIC DNA]</scope>
    <source>
        <strain evidence="8 9">CBS 109695</strain>
    </source>
</reference>
<keyword evidence="7" id="KW-0503">Monooxygenase</keyword>
<dbReference type="STRING" id="436010.A0A166LPN3"/>
<evidence type="ECO:0000256" key="6">
    <source>
        <dbReference type="ARBA" id="ARBA00023004"/>
    </source>
</evidence>
<sequence length="149" mass="16979">MPLFPFFKYYIPHMLMADDEYQGWLLPSGTLVTPNSWAILNDQTVYPDPSVFNPERFLKDGKIDPEVQDPQMAVFGYDRRIWRIANASTWLSAGYILSFNVEKPVGSNAIPIEPKVKYCSGMVRHPDTLECAFIPRSEDTRDMIGSVDA</sequence>
<dbReference type="InterPro" id="IPR001128">
    <property type="entry name" value="Cyt_P450"/>
</dbReference>
<evidence type="ECO:0000256" key="4">
    <source>
        <dbReference type="ARBA" id="ARBA00022723"/>
    </source>
</evidence>
<evidence type="ECO:0000256" key="1">
    <source>
        <dbReference type="ARBA" id="ARBA00001971"/>
    </source>
</evidence>
<dbReference type="InterPro" id="IPR050364">
    <property type="entry name" value="Cytochrome_P450_fung"/>
</dbReference>
<accession>A0A166LPN3</accession>
<dbReference type="GO" id="GO:0020037">
    <property type="term" value="F:heme binding"/>
    <property type="evidence" value="ECO:0007669"/>
    <property type="project" value="InterPro"/>
</dbReference>
<proteinExistence type="inferred from homology"/>
<dbReference type="InterPro" id="IPR036396">
    <property type="entry name" value="Cyt_P450_sf"/>
</dbReference>
<evidence type="ECO:0000313" key="9">
    <source>
        <dbReference type="Proteomes" id="UP000076532"/>
    </source>
</evidence>
<keyword evidence="5" id="KW-0560">Oxidoreductase</keyword>
<protein>
    <submittedName>
        <fullName evidence="8">Cytochrome P450</fullName>
    </submittedName>
</protein>
<evidence type="ECO:0000256" key="5">
    <source>
        <dbReference type="ARBA" id="ARBA00023002"/>
    </source>
</evidence>
<name>A0A166LPN3_9AGAM</name>
<evidence type="ECO:0000256" key="7">
    <source>
        <dbReference type="ARBA" id="ARBA00023033"/>
    </source>
</evidence>
<dbReference type="GO" id="GO:0016705">
    <property type="term" value="F:oxidoreductase activity, acting on paired donors, with incorporation or reduction of molecular oxygen"/>
    <property type="evidence" value="ECO:0007669"/>
    <property type="project" value="InterPro"/>
</dbReference>
<dbReference type="Gene3D" id="1.10.630.10">
    <property type="entry name" value="Cytochrome P450"/>
    <property type="match status" value="1"/>
</dbReference>
<dbReference type="AlphaFoldDB" id="A0A166LPN3"/>
<evidence type="ECO:0000256" key="3">
    <source>
        <dbReference type="ARBA" id="ARBA00022617"/>
    </source>
</evidence>
<dbReference type="Proteomes" id="UP000076532">
    <property type="component" value="Unassembled WGS sequence"/>
</dbReference>
<dbReference type="GO" id="GO:0005506">
    <property type="term" value="F:iron ion binding"/>
    <property type="evidence" value="ECO:0007669"/>
    <property type="project" value="InterPro"/>
</dbReference>